<keyword evidence="1" id="KW-0472">Membrane</keyword>
<feature type="transmembrane region" description="Helical" evidence="1">
    <location>
        <begin position="38"/>
        <end position="58"/>
    </location>
</feature>
<accession>A0ABZ2PDV3</accession>
<feature type="transmembrane region" description="Helical" evidence="1">
    <location>
        <begin position="131"/>
        <end position="152"/>
    </location>
</feature>
<keyword evidence="3" id="KW-1185">Reference proteome</keyword>
<proteinExistence type="predicted"/>
<evidence type="ECO:0000313" key="3">
    <source>
        <dbReference type="Proteomes" id="UP001432000"/>
    </source>
</evidence>
<feature type="transmembrane region" description="Helical" evidence="1">
    <location>
        <begin position="99"/>
        <end position="119"/>
    </location>
</feature>
<feature type="transmembrane region" description="Helical" evidence="1">
    <location>
        <begin position="64"/>
        <end position="87"/>
    </location>
</feature>
<protein>
    <submittedName>
        <fullName evidence="2">DUF2029 domain-containing protein</fullName>
    </submittedName>
</protein>
<organism evidence="2 3">
    <name type="scientific">Rhodococcus sovatensis</name>
    <dbReference type="NCBI Taxonomy" id="1805840"/>
    <lineage>
        <taxon>Bacteria</taxon>
        <taxon>Bacillati</taxon>
        <taxon>Actinomycetota</taxon>
        <taxon>Actinomycetes</taxon>
        <taxon>Mycobacteriales</taxon>
        <taxon>Nocardiaceae</taxon>
        <taxon>Rhodococcus</taxon>
    </lineage>
</organism>
<reference evidence="2 3" key="1">
    <citation type="submission" date="2024-03" db="EMBL/GenBank/DDBJ databases">
        <title>Natural products discovery in diverse microorganisms through a two-stage MS feature dereplication strategy.</title>
        <authorList>
            <person name="Zhang R."/>
        </authorList>
    </citation>
    <scope>NUCLEOTIDE SEQUENCE [LARGE SCALE GENOMIC DNA]</scope>
    <source>
        <strain evidence="2 3">18930</strain>
    </source>
</reference>
<dbReference type="Proteomes" id="UP001432000">
    <property type="component" value="Chromosome"/>
</dbReference>
<dbReference type="EMBL" id="CP147846">
    <property type="protein sequence ID" value="WXG67079.1"/>
    <property type="molecule type" value="Genomic_DNA"/>
</dbReference>
<evidence type="ECO:0000313" key="2">
    <source>
        <dbReference type="EMBL" id="WXG67079.1"/>
    </source>
</evidence>
<name>A0ABZ2PDV3_9NOCA</name>
<gene>
    <name evidence="2" type="ORF">WDS16_17665</name>
</gene>
<keyword evidence="1" id="KW-0812">Transmembrane</keyword>
<sequence>MSAFIKAMFIKAMRFVGDLDDEFYDDERQRDVWNESSAIGFQLFYWSILIAAAVLPWASGQTGAWIGLGLLVAATVVGCATMGYSAARGVNLYTAARMGRVRGIVVGLLVAVGAISVLVTLQPEVYSEPSTWVGGAVGGIVGGGAVGAAIWYMRRRNARFENEEV</sequence>
<evidence type="ECO:0000256" key="1">
    <source>
        <dbReference type="SAM" id="Phobius"/>
    </source>
</evidence>
<dbReference type="RefSeq" id="WP_338886503.1">
    <property type="nucleotide sequence ID" value="NZ_CP147846.1"/>
</dbReference>
<keyword evidence="1" id="KW-1133">Transmembrane helix</keyword>